<dbReference type="InterPro" id="IPR036866">
    <property type="entry name" value="RibonucZ/Hydroxyglut_hydro"/>
</dbReference>
<dbReference type="SMART" id="SM00849">
    <property type="entry name" value="Lactamase_B"/>
    <property type="match status" value="1"/>
</dbReference>
<evidence type="ECO:0000313" key="2">
    <source>
        <dbReference type="EMBL" id="TSB42500.1"/>
    </source>
</evidence>
<organism evidence="2 3">
    <name type="scientific">Streptomyces benahoarensis</name>
    <dbReference type="NCBI Taxonomy" id="2595054"/>
    <lineage>
        <taxon>Bacteria</taxon>
        <taxon>Bacillati</taxon>
        <taxon>Actinomycetota</taxon>
        <taxon>Actinomycetes</taxon>
        <taxon>Kitasatosporales</taxon>
        <taxon>Streptomycetaceae</taxon>
        <taxon>Streptomyces</taxon>
    </lineage>
</organism>
<dbReference type="RefSeq" id="WP_143942066.1">
    <property type="nucleotide sequence ID" value="NZ_VKLS01000078.1"/>
</dbReference>
<keyword evidence="3" id="KW-1185">Reference proteome</keyword>
<dbReference type="GO" id="GO:0016787">
    <property type="term" value="F:hydrolase activity"/>
    <property type="evidence" value="ECO:0007669"/>
    <property type="project" value="UniProtKB-KW"/>
</dbReference>
<dbReference type="CDD" id="cd07721">
    <property type="entry name" value="yflN-like_MBL-fold"/>
    <property type="match status" value="1"/>
</dbReference>
<dbReference type="PANTHER" id="PTHR42951:SF17">
    <property type="entry name" value="METALLO-BETA-LACTAMASE DOMAIN-CONTAINING PROTEIN"/>
    <property type="match status" value="1"/>
</dbReference>
<dbReference type="Proteomes" id="UP000320888">
    <property type="component" value="Unassembled WGS sequence"/>
</dbReference>
<evidence type="ECO:0000259" key="1">
    <source>
        <dbReference type="SMART" id="SM00849"/>
    </source>
</evidence>
<sequence length="246" mass="25603">MTSLRTELRQLTDTVWQLPFAVGHVHLVALPGDGFAAVDTGMPGSAPAILDALGRLGAGPRALRQIVLTHSHIDHVGSAAPLVAATGATLLAGADDVPYITGARPEPQARPTPAEAALRVQIFAGLPGGALPVREPVGVDVPLREGDTLDGWGESVRVLHVPGHTPGGIALHLPRSRVLFPGDLIGAVDGRVVLGPFNVDRERAESSFRRLAALDDVDTVCVPHGDPLVDGARAALAAATPDRDWR</sequence>
<gene>
    <name evidence="2" type="ORF">FNZ23_09540</name>
</gene>
<proteinExistence type="predicted"/>
<dbReference type="InterPro" id="IPR001279">
    <property type="entry name" value="Metallo-B-lactamas"/>
</dbReference>
<dbReference type="Pfam" id="PF00753">
    <property type="entry name" value="Lactamase_B"/>
    <property type="match status" value="1"/>
</dbReference>
<dbReference type="InterPro" id="IPR050855">
    <property type="entry name" value="NDM-1-like"/>
</dbReference>
<dbReference type="PANTHER" id="PTHR42951">
    <property type="entry name" value="METALLO-BETA-LACTAMASE DOMAIN-CONTAINING"/>
    <property type="match status" value="1"/>
</dbReference>
<accession>A0A553ZM34</accession>
<dbReference type="Gene3D" id="3.60.15.10">
    <property type="entry name" value="Ribonuclease Z/Hydroxyacylglutathione hydrolase-like"/>
    <property type="match status" value="1"/>
</dbReference>
<dbReference type="SUPFAM" id="SSF56281">
    <property type="entry name" value="Metallo-hydrolase/oxidoreductase"/>
    <property type="match status" value="1"/>
</dbReference>
<name>A0A553ZM34_9ACTN</name>
<reference evidence="2 3" key="1">
    <citation type="submission" date="2019-07" db="EMBL/GenBank/DDBJ databases">
        <title>Draft genome for Streptomyces benahoarensis MZ03-48.</title>
        <authorList>
            <person name="Gonzalez-Pimentel J.L."/>
        </authorList>
    </citation>
    <scope>NUCLEOTIDE SEQUENCE [LARGE SCALE GENOMIC DNA]</scope>
    <source>
        <strain evidence="2 3">MZ03-48</strain>
    </source>
</reference>
<keyword evidence="2" id="KW-0378">Hydrolase</keyword>
<evidence type="ECO:0000313" key="3">
    <source>
        <dbReference type="Proteomes" id="UP000320888"/>
    </source>
</evidence>
<dbReference type="OrthoDB" id="2971563at2"/>
<comment type="caution">
    <text evidence="2">The sequence shown here is derived from an EMBL/GenBank/DDBJ whole genome shotgun (WGS) entry which is preliminary data.</text>
</comment>
<protein>
    <submittedName>
        <fullName evidence="2">MBL fold metallo-hydrolase</fullName>
    </submittedName>
</protein>
<feature type="domain" description="Metallo-beta-lactamase" evidence="1">
    <location>
        <begin position="22"/>
        <end position="224"/>
    </location>
</feature>
<dbReference type="EMBL" id="VKLS01000078">
    <property type="protein sequence ID" value="TSB42500.1"/>
    <property type="molecule type" value="Genomic_DNA"/>
</dbReference>
<dbReference type="AlphaFoldDB" id="A0A553ZM34"/>